<evidence type="ECO:0000256" key="9">
    <source>
        <dbReference type="SAM" id="Phobius"/>
    </source>
</evidence>
<feature type="transmembrane region" description="Helical" evidence="9">
    <location>
        <begin position="212"/>
        <end position="233"/>
    </location>
</feature>
<protein>
    <recommendedName>
        <fullName evidence="8">Acyl-coenzyme A diphosphatase SCS3</fullName>
        <ecNumber evidence="8">3.6.1.-</ecNumber>
    </recommendedName>
    <alternativeName>
        <fullName evidence="8">FIT family protein SCS3</fullName>
    </alternativeName>
</protein>
<comment type="function">
    <text evidence="8">Fatty acyl-coenzyme A (CoA) diphosphatase that hydrolyzes fatty acyl-CoA to yield acyl-4'-phosphopantetheine and adenosine 3',5'-bisphosphate. Preferentially hydrolyzes unsaturated long-chain acyl-CoA substrates in the endoplasmic reticulum (ER) lumen. This catalytic activity is required for maintaining ER structure and for lipid droplets (LDs) biogenesis, which are lipid storage organelles involved in maintaining lipid and energy homeostasis. May directly bind to diacylglycerol (DAGs) and triacylglycerol, which is also important for LD biogenesis. May support directional budding of nacent LDs from the ER into the cytosol by reducing DAG levels at sites of LD formation. May play a role in the regulation of cell morphology and cytoskeletal organization. Involved in phospholipid biosynthesis.</text>
</comment>
<keyword evidence="4 8" id="KW-0256">Endoplasmic reticulum</keyword>
<feature type="transmembrane region" description="Helical" evidence="9">
    <location>
        <begin position="301"/>
        <end position="324"/>
    </location>
</feature>
<dbReference type="AlphaFoldDB" id="A0A9P3BT84"/>
<feature type="transmembrane region" description="Helical" evidence="9">
    <location>
        <begin position="86"/>
        <end position="107"/>
    </location>
</feature>
<keyword evidence="5 8" id="KW-1133">Transmembrane helix</keyword>
<dbReference type="OrthoDB" id="5579088at2759"/>
<comment type="catalytic activity">
    <reaction evidence="8">
        <text>(5Z,8Z,11Z,14Z)-eicosatetraenoyl-CoA + H2O = S-(5Z,8Z,11Z,14Z-eicosatetraenoyl)-4'-phosphopantetheine + adenosine 3',5'-bisphosphate + 2 H(+)</text>
        <dbReference type="Rhea" id="RHEA:65568"/>
        <dbReference type="ChEBI" id="CHEBI:15377"/>
        <dbReference type="ChEBI" id="CHEBI:15378"/>
        <dbReference type="ChEBI" id="CHEBI:57368"/>
        <dbReference type="ChEBI" id="CHEBI:58343"/>
        <dbReference type="ChEBI" id="CHEBI:156554"/>
    </reaction>
</comment>
<organism evidence="10 11">
    <name type="scientific">Aspergillus viridinutans</name>
    <dbReference type="NCBI Taxonomy" id="75553"/>
    <lineage>
        <taxon>Eukaryota</taxon>
        <taxon>Fungi</taxon>
        <taxon>Dikarya</taxon>
        <taxon>Ascomycota</taxon>
        <taxon>Pezizomycotina</taxon>
        <taxon>Eurotiomycetes</taxon>
        <taxon>Eurotiomycetidae</taxon>
        <taxon>Eurotiales</taxon>
        <taxon>Aspergillaceae</taxon>
        <taxon>Aspergillus</taxon>
        <taxon>Aspergillus subgen. Fumigati</taxon>
    </lineage>
</organism>
<dbReference type="Proteomes" id="UP000710440">
    <property type="component" value="Unassembled WGS sequence"/>
</dbReference>
<feature type="transmembrane region" description="Helical" evidence="9">
    <location>
        <begin position="275"/>
        <end position="295"/>
    </location>
</feature>
<comment type="caution">
    <text evidence="10">The sequence shown here is derived from an EMBL/GenBank/DDBJ whole genome shotgun (WGS) entry which is preliminary data.</text>
</comment>
<dbReference type="HAMAP" id="MF_03231">
    <property type="entry name" value="SCS3"/>
    <property type="match status" value="1"/>
</dbReference>
<dbReference type="GO" id="GO:0010945">
    <property type="term" value="F:coenzyme A diphosphatase activity"/>
    <property type="evidence" value="ECO:0007669"/>
    <property type="project" value="InterPro"/>
</dbReference>
<evidence type="ECO:0000256" key="1">
    <source>
        <dbReference type="ARBA" id="ARBA00004477"/>
    </source>
</evidence>
<dbReference type="EMBL" id="BOPL01000004">
    <property type="protein sequence ID" value="GIK02465.1"/>
    <property type="molecule type" value="Genomic_DNA"/>
</dbReference>
<evidence type="ECO:0000256" key="2">
    <source>
        <dbReference type="ARBA" id="ARBA00022692"/>
    </source>
</evidence>
<comment type="subcellular location">
    <subcellularLocation>
        <location evidence="1 8">Endoplasmic reticulum membrane</location>
        <topology evidence="1 8">Multi-pass membrane protein</topology>
    </subcellularLocation>
</comment>
<evidence type="ECO:0000256" key="4">
    <source>
        <dbReference type="ARBA" id="ARBA00022824"/>
    </source>
</evidence>
<keyword evidence="8" id="KW-1208">Phospholipid metabolism</keyword>
<feature type="active site" evidence="8">
    <location>
        <position position="211"/>
    </location>
</feature>
<comment type="similarity">
    <text evidence="8">Belongs to the FIT family. Fungal FIT2B/SCS3 subfamily.</text>
</comment>
<name>A0A9P3BT84_ASPVI</name>
<dbReference type="Pfam" id="PF10261">
    <property type="entry name" value="FIT"/>
    <property type="match status" value="1"/>
</dbReference>
<keyword evidence="3 8" id="KW-0378">Hydrolase</keyword>
<keyword evidence="6" id="KW-0443">Lipid metabolism</keyword>
<dbReference type="EC" id="3.6.1.-" evidence="8"/>
<dbReference type="PANTHER" id="PTHR23129">
    <property type="entry name" value="ACYL-COENZYME A DIPHOSPHATASE FITM2"/>
    <property type="match status" value="1"/>
</dbReference>
<accession>A0A9P3BT84</accession>
<keyword evidence="2 8" id="KW-0812">Transmembrane</keyword>
<dbReference type="GO" id="GO:0008654">
    <property type="term" value="P:phospholipid biosynthetic process"/>
    <property type="evidence" value="ECO:0007669"/>
    <property type="project" value="UniProtKB-KW"/>
</dbReference>
<feature type="transmembrane region" description="Helical" evidence="9">
    <location>
        <begin position="21"/>
        <end position="40"/>
    </location>
</feature>
<keyword evidence="7 8" id="KW-0472">Membrane</keyword>
<comment type="catalytic activity">
    <reaction evidence="8">
        <text>(9Z)-octadecenoyl-CoA + H2O = S-(9Z-octadecenoyl)-4'-phosphopantetheine + adenosine 3',5'-bisphosphate + 2 H(+)</text>
        <dbReference type="Rhea" id="RHEA:65564"/>
        <dbReference type="ChEBI" id="CHEBI:15377"/>
        <dbReference type="ChEBI" id="CHEBI:15378"/>
        <dbReference type="ChEBI" id="CHEBI:57387"/>
        <dbReference type="ChEBI" id="CHEBI:58343"/>
        <dbReference type="ChEBI" id="CHEBI:156553"/>
    </reaction>
</comment>
<evidence type="ECO:0000256" key="3">
    <source>
        <dbReference type="ARBA" id="ARBA00022801"/>
    </source>
</evidence>
<dbReference type="GO" id="GO:0005789">
    <property type="term" value="C:endoplasmic reticulum membrane"/>
    <property type="evidence" value="ECO:0007669"/>
    <property type="project" value="UniProtKB-SubCell"/>
</dbReference>
<comment type="catalytic activity">
    <reaction evidence="8">
        <text>hexadecanoyl-CoA + H2O = S-hexadecanoyl-4'-phosphopantetheine + adenosine 3',5'-bisphosphate + 2 H(+)</text>
        <dbReference type="Rhea" id="RHEA:50032"/>
        <dbReference type="ChEBI" id="CHEBI:15377"/>
        <dbReference type="ChEBI" id="CHEBI:15378"/>
        <dbReference type="ChEBI" id="CHEBI:57379"/>
        <dbReference type="ChEBI" id="CHEBI:58343"/>
        <dbReference type="ChEBI" id="CHEBI:132018"/>
    </reaction>
</comment>
<sequence length="333" mass="36299">MASRERSPPSIASTTTMRPPTTALLIYPMTLLVGSLFSILSPTARGSRQTRHTRPASPSLAPSIAANVNLSPPNPVNYFARKDNIFNLYFVKVGWVWTTLAFVSLLVSQPAYTAPSAHQPRRLAQAALRYSLATLVWYLTTQWFFGPPIIDRSFVITGGKCERIMAETSVNPAVAVAQEGSVSAGLEKMFTAAACKAAGGSWTGGHDVSGHVFMLVLATSMLVFEAVGAIRAVSVGAEDDKKMDGDVSGQSEGEKVQVQSEEEQGDWMRTWSLRLVGAVVGLGWWMLFMTSIWFHTWLEKWSGLLIALGTVYVVYILPLSVPFWRDIVGIPGI</sequence>
<keyword evidence="11" id="KW-1185">Reference proteome</keyword>
<evidence type="ECO:0000313" key="11">
    <source>
        <dbReference type="Proteomes" id="UP000710440"/>
    </source>
</evidence>
<evidence type="ECO:0000256" key="8">
    <source>
        <dbReference type="HAMAP-Rule" id="MF_03231"/>
    </source>
</evidence>
<dbReference type="GO" id="GO:0140042">
    <property type="term" value="P:lipid droplet formation"/>
    <property type="evidence" value="ECO:0007669"/>
    <property type="project" value="UniProtKB-UniRule"/>
</dbReference>
<feature type="transmembrane region" description="Helical" evidence="9">
    <location>
        <begin position="127"/>
        <end position="145"/>
    </location>
</feature>
<comment type="catalytic activity">
    <reaction evidence="8">
        <text>an acyl-CoA + H2O = an acyl-4'-phosphopantetheine + adenosine 3',5'-bisphosphate + 2 H(+)</text>
        <dbReference type="Rhea" id="RHEA:50044"/>
        <dbReference type="ChEBI" id="CHEBI:15377"/>
        <dbReference type="ChEBI" id="CHEBI:15378"/>
        <dbReference type="ChEBI" id="CHEBI:58342"/>
        <dbReference type="ChEBI" id="CHEBI:58343"/>
        <dbReference type="ChEBI" id="CHEBI:132023"/>
    </reaction>
</comment>
<dbReference type="InterPro" id="IPR019388">
    <property type="entry name" value="FIT"/>
</dbReference>
<keyword evidence="8" id="KW-0444">Lipid biosynthesis</keyword>
<evidence type="ECO:0000256" key="6">
    <source>
        <dbReference type="ARBA" id="ARBA00023098"/>
    </source>
</evidence>
<proteinExistence type="inferred from homology"/>
<gene>
    <name evidence="8" type="primary">SCS3</name>
    <name evidence="8" type="synonym">FIT2B</name>
    <name evidence="10" type="ORF">Aspvir_006521</name>
</gene>
<evidence type="ECO:0000313" key="10">
    <source>
        <dbReference type="EMBL" id="GIK02465.1"/>
    </source>
</evidence>
<evidence type="ECO:0000256" key="5">
    <source>
        <dbReference type="ARBA" id="ARBA00022989"/>
    </source>
</evidence>
<feature type="active site" evidence="8">
    <location>
        <position position="295"/>
    </location>
</feature>
<keyword evidence="8" id="KW-0594">Phospholipid biosynthesis</keyword>
<dbReference type="PANTHER" id="PTHR23129:SF0">
    <property type="entry name" value="ACYL-COENZYME A DIPHOSPHATASE FITM2"/>
    <property type="match status" value="1"/>
</dbReference>
<evidence type="ECO:0000256" key="7">
    <source>
        <dbReference type="ARBA" id="ARBA00023136"/>
    </source>
</evidence>
<reference evidence="10 11" key="1">
    <citation type="submission" date="2021-02" db="EMBL/GenBank/DDBJ databases">
        <title>Pan-genome distribution and transcriptional activeness of fungal secondary metabolism genes in Aspergillus section Fumigati.</title>
        <authorList>
            <person name="Takahashi H."/>
            <person name="Umemura M."/>
            <person name="Ninomiya A."/>
            <person name="Kusuya Y."/>
            <person name="Urayama S."/>
            <person name="Shimizu M."/>
            <person name="Watanabe A."/>
            <person name="Kamei K."/>
            <person name="Yaguchi T."/>
            <person name="Hagiwara D."/>
        </authorList>
    </citation>
    <scope>NUCLEOTIDE SEQUENCE [LARGE SCALE GENOMIC DNA]</scope>
    <source>
        <strain evidence="10 11">IFM 47045</strain>
    </source>
</reference>
<dbReference type="InterPro" id="IPR046400">
    <property type="entry name" value="SCS3"/>
</dbReference>